<feature type="transmembrane region" description="Helical" evidence="18">
    <location>
        <begin position="419"/>
        <end position="442"/>
    </location>
</feature>
<keyword evidence="5 18" id="KW-0812">Transmembrane</keyword>
<evidence type="ECO:0000256" key="12">
    <source>
        <dbReference type="ARBA" id="ARBA00023137"/>
    </source>
</evidence>
<keyword evidence="13" id="KW-1015">Disulfide bond</keyword>
<dbReference type="InterPro" id="IPR050122">
    <property type="entry name" value="RTK"/>
</dbReference>
<dbReference type="AlphaFoldDB" id="A0AAD8AA50"/>
<keyword evidence="7 16" id="KW-0547">Nucleotide-binding</keyword>
<dbReference type="Pfam" id="PF12810">
    <property type="entry name" value="ALK_LTK_GRD"/>
    <property type="match status" value="1"/>
</dbReference>
<dbReference type="PROSITE" id="PS50011">
    <property type="entry name" value="PROTEIN_KINASE_DOM"/>
    <property type="match status" value="1"/>
</dbReference>
<evidence type="ECO:0000256" key="14">
    <source>
        <dbReference type="ARBA" id="ARBA00023170"/>
    </source>
</evidence>
<evidence type="ECO:0000256" key="13">
    <source>
        <dbReference type="ARBA" id="ARBA00023157"/>
    </source>
</evidence>
<evidence type="ECO:0000256" key="15">
    <source>
        <dbReference type="ARBA" id="ARBA00023180"/>
    </source>
</evidence>
<comment type="subcellular location">
    <subcellularLocation>
        <location evidence="1">Cell membrane</location>
        <topology evidence="1">Single-pass type I membrane protein</topology>
    </subcellularLocation>
</comment>
<dbReference type="GO" id="GO:0007169">
    <property type="term" value="P:cell surface receptor protein tyrosine kinase signaling pathway"/>
    <property type="evidence" value="ECO:0007669"/>
    <property type="project" value="TreeGrafter"/>
</dbReference>
<keyword evidence="6" id="KW-0732">Signal</keyword>
<keyword evidence="11 18" id="KW-0472">Membrane</keyword>
<evidence type="ECO:0000256" key="5">
    <source>
        <dbReference type="ARBA" id="ARBA00022692"/>
    </source>
</evidence>
<dbReference type="GO" id="GO:0005886">
    <property type="term" value="C:plasma membrane"/>
    <property type="evidence" value="ECO:0007669"/>
    <property type="project" value="UniProtKB-SubCell"/>
</dbReference>
<sequence length="665" mass="72327">MTWSKYVVKLPNVTHKYYLQFHAVRSYIRSADIGLDNISMSPECFGIGVPLDQTDGYIYNTTYCYGTASDKVTNENFFNRTMYTFGTCGAKGRRGPTSENCTKAYHHTPTNVTVLPEGIQRWTVPEGGYYTIIAKGASGGSGLDGSSSSAAMVRSVIELDRGQHVYMLIGQEGLKGRNKSNNALRDVQNRLVSVRNLTNFTYCAGGGGGGTFVFLMSRDNGSVPLVVAAGGGGLSHDQDGQDDGIQHGHGYNSSRVGFGYTGKEYGPKPAGAGGGWKGVGSTRKETGQSMLDGAMGGNVCFDNAASEGSGGFGGGGGGCAAGGGGGGFSGGNAWSEPTRNGEGGYSYYSSELSAVEEGYHHGPGSVIIIPGLDKACSCDYRCVALDEYRSEVKCICPEHWTLGENKISCILPPEPDTTFIAVLMGTGLGLLVGLGLLCFCLYNRYQRNKSAIDRRRMLSGPDLQLNSLREASDSMMTEFNPNYEFGGGTYTIRDLKDIPRDHLRLVKALGQGAFGEVYQGFFRHRAGDAVEMPVAVKTLPELSTHQAETDFLMEALIMSKFNHPNIVHFIGVCFDKHPRFIVLELLAGGDLKTFLRESRPKPERPSPLTMKDLLMCAMDVAKGCRYMEQNRFIHRDIAARKLLAYNKRAWKSCENCRFWYGKRYI</sequence>
<keyword evidence="21" id="KW-1185">Reference proteome</keyword>
<dbReference type="InterPro" id="IPR055163">
    <property type="entry name" value="ALK/LTK-like_GRD"/>
</dbReference>
<dbReference type="InterPro" id="IPR000719">
    <property type="entry name" value="Prot_kinase_dom"/>
</dbReference>
<evidence type="ECO:0000313" key="20">
    <source>
        <dbReference type="EMBL" id="KAJ9595248.1"/>
    </source>
</evidence>
<dbReference type="EC" id="2.7.10.1" evidence="2"/>
<dbReference type="PANTHER" id="PTHR24416">
    <property type="entry name" value="TYROSINE-PROTEIN KINASE RECEPTOR"/>
    <property type="match status" value="1"/>
</dbReference>
<evidence type="ECO:0000256" key="17">
    <source>
        <dbReference type="SAM" id="MobiDB-lite"/>
    </source>
</evidence>
<evidence type="ECO:0000256" key="2">
    <source>
        <dbReference type="ARBA" id="ARBA00011902"/>
    </source>
</evidence>
<dbReference type="Gene3D" id="3.30.200.20">
    <property type="entry name" value="Phosphorylase Kinase, domain 1"/>
    <property type="match status" value="1"/>
</dbReference>
<dbReference type="FunFam" id="3.30.200.20:FF:000117">
    <property type="entry name" value="Tyrosine-protein kinase receptor"/>
    <property type="match status" value="1"/>
</dbReference>
<evidence type="ECO:0000256" key="10">
    <source>
        <dbReference type="ARBA" id="ARBA00022989"/>
    </source>
</evidence>
<dbReference type="Gene3D" id="1.10.510.10">
    <property type="entry name" value="Transferase(Phosphotransferase) domain 1"/>
    <property type="match status" value="1"/>
</dbReference>
<keyword evidence="8" id="KW-0418">Kinase</keyword>
<keyword evidence="3" id="KW-1003">Cell membrane</keyword>
<dbReference type="Proteomes" id="UP001233999">
    <property type="component" value="Unassembled WGS sequence"/>
</dbReference>
<keyword evidence="9 16" id="KW-0067">ATP-binding</keyword>
<organism evidence="20 21">
    <name type="scientific">Diploptera punctata</name>
    <name type="common">Pacific beetle cockroach</name>
    <dbReference type="NCBI Taxonomy" id="6984"/>
    <lineage>
        <taxon>Eukaryota</taxon>
        <taxon>Metazoa</taxon>
        <taxon>Ecdysozoa</taxon>
        <taxon>Arthropoda</taxon>
        <taxon>Hexapoda</taxon>
        <taxon>Insecta</taxon>
        <taxon>Pterygota</taxon>
        <taxon>Neoptera</taxon>
        <taxon>Polyneoptera</taxon>
        <taxon>Dictyoptera</taxon>
        <taxon>Blattodea</taxon>
        <taxon>Blaberoidea</taxon>
        <taxon>Blaberidae</taxon>
        <taxon>Diplopterinae</taxon>
        <taxon>Diploptera</taxon>
    </lineage>
</organism>
<feature type="domain" description="Protein kinase" evidence="19">
    <location>
        <begin position="503"/>
        <end position="665"/>
    </location>
</feature>
<evidence type="ECO:0000256" key="6">
    <source>
        <dbReference type="ARBA" id="ARBA00022729"/>
    </source>
</evidence>
<keyword evidence="10 18" id="KW-1133">Transmembrane helix</keyword>
<evidence type="ECO:0000256" key="4">
    <source>
        <dbReference type="ARBA" id="ARBA00022679"/>
    </source>
</evidence>
<keyword evidence="12" id="KW-0829">Tyrosine-protein kinase</keyword>
<keyword evidence="4" id="KW-0808">Transferase</keyword>
<dbReference type="GO" id="GO:0004714">
    <property type="term" value="F:transmembrane receptor protein tyrosine kinase activity"/>
    <property type="evidence" value="ECO:0007669"/>
    <property type="project" value="UniProtKB-EC"/>
</dbReference>
<gene>
    <name evidence="20" type="ORF">L9F63_013458</name>
</gene>
<evidence type="ECO:0000313" key="21">
    <source>
        <dbReference type="Proteomes" id="UP001233999"/>
    </source>
</evidence>
<evidence type="ECO:0000256" key="8">
    <source>
        <dbReference type="ARBA" id="ARBA00022777"/>
    </source>
</evidence>
<feature type="binding site" evidence="16">
    <location>
        <position position="537"/>
    </location>
    <ligand>
        <name>ATP</name>
        <dbReference type="ChEBI" id="CHEBI:30616"/>
    </ligand>
</feature>
<accession>A0AAD8AA50</accession>
<dbReference type="InterPro" id="IPR011009">
    <property type="entry name" value="Kinase-like_dom_sf"/>
</dbReference>
<name>A0AAD8AA50_DIPPU</name>
<keyword evidence="14" id="KW-0675">Receptor</keyword>
<evidence type="ECO:0000256" key="1">
    <source>
        <dbReference type="ARBA" id="ARBA00004251"/>
    </source>
</evidence>
<feature type="region of interest" description="Disordered" evidence="17">
    <location>
        <begin position="269"/>
        <end position="288"/>
    </location>
</feature>
<reference evidence="20" key="1">
    <citation type="journal article" date="2023" name="IScience">
        <title>Live-bearing cockroach genome reveals convergent evolutionary mechanisms linked to viviparity in insects and beyond.</title>
        <authorList>
            <person name="Fouks B."/>
            <person name="Harrison M.C."/>
            <person name="Mikhailova A.A."/>
            <person name="Marchal E."/>
            <person name="English S."/>
            <person name="Carruthers M."/>
            <person name="Jennings E.C."/>
            <person name="Chiamaka E.L."/>
            <person name="Frigard R.A."/>
            <person name="Pippel M."/>
            <person name="Attardo G.M."/>
            <person name="Benoit J.B."/>
            <person name="Bornberg-Bauer E."/>
            <person name="Tobe S.S."/>
        </authorList>
    </citation>
    <scope>NUCLEOTIDE SEQUENCE</scope>
    <source>
        <strain evidence="20">Stay&amp;Tobe</strain>
    </source>
</reference>
<evidence type="ECO:0000256" key="16">
    <source>
        <dbReference type="PROSITE-ProRule" id="PRU10141"/>
    </source>
</evidence>
<evidence type="ECO:0000256" key="11">
    <source>
        <dbReference type="ARBA" id="ARBA00023136"/>
    </source>
</evidence>
<proteinExistence type="predicted"/>
<dbReference type="PROSITE" id="PS00107">
    <property type="entry name" value="PROTEIN_KINASE_ATP"/>
    <property type="match status" value="1"/>
</dbReference>
<dbReference type="InterPro" id="IPR001245">
    <property type="entry name" value="Ser-Thr/Tyr_kinase_cat_dom"/>
</dbReference>
<keyword evidence="15" id="KW-0325">Glycoprotein</keyword>
<reference evidence="20" key="2">
    <citation type="submission" date="2023-05" db="EMBL/GenBank/DDBJ databases">
        <authorList>
            <person name="Fouks B."/>
        </authorList>
    </citation>
    <scope>NUCLEOTIDE SEQUENCE</scope>
    <source>
        <strain evidence="20">Stay&amp;Tobe</strain>
        <tissue evidence="20">Testes</tissue>
    </source>
</reference>
<dbReference type="GO" id="GO:0043235">
    <property type="term" value="C:receptor complex"/>
    <property type="evidence" value="ECO:0007669"/>
    <property type="project" value="TreeGrafter"/>
</dbReference>
<dbReference type="InterPro" id="IPR017441">
    <property type="entry name" value="Protein_kinase_ATP_BS"/>
</dbReference>
<dbReference type="GO" id="GO:0005524">
    <property type="term" value="F:ATP binding"/>
    <property type="evidence" value="ECO:0007669"/>
    <property type="project" value="UniProtKB-UniRule"/>
</dbReference>
<dbReference type="GO" id="GO:0045664">
    <property type="term" value="P:regulation of neuron differentiation"/>
    <property type="evidence" value="ECO:0007669"/>
    <property type="project" value="TreeGrafter"/>
</dbReference>
<evidence type="ECO:0000259" key="19">
    <source>
        <dbReference type="PROSITE" id="PS50011"/>
    </source>
</evidence>
<evidence type="ECO:0000256" key="7">
    <source>
        <dbReference type="ARBA" id="ARBA00022741"/>
    </source>
</evidence>
<dbReference type="PANTHER" id="PTHR24416:SF604">
    <property type="entry name" value="RECEPTOR PROTEIN-TYROSINE KINASE"/>
    <property type="match status" value="1"/>
</dbReference>
<dbReference type="Pfam" id="PF07714">
    <property type="entry name" value="PK_Tyr_Ser-Thr"/>
    <property type="match status" value="1"/>
</dbReference>
<comment type="caution">
    <text evidence="20">The sequence shown here is derived from an EMBL/GenBank/DDBJ whole genome shotgun (WGS) entry which is preliminary data.</text>
</comment>
<dbReference type="EMBL" id="JASPKZ010002679">
    <property type="protein sequence ID" value="KAJ9595248.1"/>
    <property type="molecule type" value="Genomic_DNA"/>
</dbReference>
<evidence type="ECO:0000256" key="9">
    <source>
        <dbReference type="ARBA" id="ARBA00022840"/>
    </source>
</evidence>
<evidence type="ECO:0000256" key="3">
    <source>
        <dbReference type="ARBA" id="ARBA00022475"/>
    </source>
</evidence>
<protein>
    <recommendedName>
        <fullName evidence="2">receptor protein-tyrosine kinase</fullName>
        <ecNumber evidence="2">2.7.10.1</ecNumber>
    </recommendedName>
</protein>
<dbReference type="SUPFAM" id="SSF56112">
    <property type="entry name" value="Protein kinase-like (PK-like)"/>
    <property type="match status" value="1"/>
</dbReference>
<evidence type="ECO:0000256" key="18">
    <source>
        <dbReference type="SAM" id="Phobius"/>
    </source>
</evidence>